<dbReference type="Gene3D" id="2.40.128.20">
    <property type="match status" value="1"/>
</dbReference>
<feature type="signal peptide" evidence="1">
    <location>
        <begin position="1"/>
        <end position="20"/>
    </location>
</feature>
<dbReference type="SUPFAM" id="SSF50814">
    <property type="entry name" value="Lipocalins"/>
    <property type="match status" value="1"/>
</dbReference>
<evidence type="ECO:0000313" key="2">
    <source>
        <dbReference type="EMBL" id="MBY08721.1"/>
    </source>
</evidence>
<dbReference type="EMBL" id="GGLE01004595">
    <property type="protein sequence ID" value="MBY08721.1"/>
    <property type="molecule type" value="Transcribed_RNA"/>
</dbReference>
<reference evidence="2" key="1">
    <citation type="submission" date="2018-03" db="EMBL/GenBank/DDBJ databases">
        <title>The relapsing fever spirochete Borrelia turicatae persists in the highly oxidative environment of its soft-bodied tick vector.</title>
        <authorList>
            <person name="Bourret T.J."/>
            <person name="Boyle W.K."/>
            <person name="Valenzuela J.G."/>
            <person name="Oliveira F."/>
            <person name="Lopez J.E."/>
        </authorList>
    </citation>
    <scope>NUCLEOTIDE SEQUENCE</scope>
    <source>
        <strain evidence="2">Kansas strain/isolate</strain>
        <tissue evidence="2">Salivary glands</tissue>
    </source>
</reference>
<evidence type="ECO:0000256" key="1">
    <source>
        <dbReference type="SAM" id="SignalP"/>
    </source>
</evidence>
<dbReference type="Pfam" id="PF02098">
    <property type="entry name" value="His_binding"/>
    <property type="match status" value="1"/>
</dbReference>
<organism evidence="2">
    <name type="scientific">Ornithodoros turicata</name>
    <dbReference type="NCBI Taxonomy" id="34597"/>
    <lineage>
        <taxon>Eukaryota</taxon>
        <taxon>Metazoa</taxon>
        <taxon>Ecdysozoa</taxon>
        <taxon>Arthropoda</taxon>
        <taxon>Chelicerata</taxon>
        <taxon>Arachnida</taxon>
        <taxon>Acari</taxon>
        <taxon>Parasitiformes</taxon>
        <taxon>Ixodida</taxon>
        <taxon>Ixodoidea</taxon>
        <taxon>Argasidae</taxon>
        <taxon>Ornithodorinae</taxon>
        <taxon>Ornithodoros</taxon>
    </lineage>
</organism>
<name>A0A2R5LGR8_9ACAR</name>
<dbReference type="InterPro" id="IPR012674">
    <property type="entry name" value="Calycin"/>
</dbReference>
<dbReference type="GO" id="GO:0030682">
    <property type="term" value="P:symbiont-mediated perturbation of host defenses"/>
    <property type="evidence" value="ECO:0007669"/>
    <property type="project" value="InterPro"/>
</dbReference>
<feature type="chain" id="PRO_5015323570" evidence="1">
    <location>
        <begin position="21"/>
        <end position="206"/>
    </location>
</feature>
<accession>A0A2R5LGR8</accession>
<dbReference type="InterPro" id="IPR002970">
    <property type="entry name" value="Tick_his-bd"/>
</dbReference>
<dbReference type="AlphaFoldDB" id="A0A2R5LGR8"/>
<keyword evidence="1" id="KW-0732">Signal</keyword>
<dbReference type="GO" id="GO:0043176">
    <property type="term" value="F:amine binding"/>
    <property type="evidence" value="ECO:0007669"/>
    <property type="project" value="InterPro"/>
</dbReference>
<protein>
    <submittedName>
        <fullName evidence="2">Putative salivary lipocalin</fullName>
    </submittedName>
</protein>
<sequence>MDCKFALVVLCLFVVSYVDAAPSKSKPKRSLWDLLSGSDENFFLVNTTSSKDGDNIECTYMKRKYKDDSRHELLIEMAHRKKGETSFRDLSNYTVAATKGSESKDFSEMTFKRRSGSTDGFKYGLVYSDDNGCNILEMKPETETKVTKKSEKKECELWAPPGKVTHALGGMCTQKFKRLCKPAVVESPYNETCEIPETAVHVPSNC</sequence>
<proteinExistence type="predicted"/>